<reference evidence="2" key="1">
    <citation type="submission" date="2017-08" db="EMBL/GenBank/DDBJ databases">
        <authorList>
            <person name="Polle J.E."/>
            <person name="Barry K."/>
            <person name="Cushman J."/>
            <person name="Schmutz J."/>
            <person name="Tran D."/>
            <person name="Hathwaick L.T."/>
            <person name="Yim W.C."/>
            <person name="Jenkins J."/>
            <person name="Mckie-Krisberg Z.M."/>
            <person name="Prochnik S."/>
            <person name="Lindquist E."/>
            <person name="Dockter R.B."/>
            <person name="Adam C."/>
            <person name="Molina H."/>
            <person name="Bunkerborg J."/>
            <person name="Jin E."/>
            <person name="Buchheim M."/>
            <person name="Magnuson J."/>
        </authorList>
    </citation>
    <scope>NUCLEOTIDE SEQUENCE</scope>
    <source>
        <strain evidence="2">CCAP 19/18</strain>
    </source>
</reference>
<gene>
    <name evidence="2" type="ORF">DUNSADRAFT_7741</name>
</gene>
<evidence type="ECO:0000256" key="1">
    <source>
        <dbReference type="SAM" id="MobiDB-lite"/>
    </source>
</evidence>
<accession>A0ABQ7GKR7</accession>
<dbReference type="EMBL" id="MU069717">
    <property type="protein sequence ID" value="KAF5835199.1"/>
    <property type="molecule type" value="Genomic_DNA"/>
</dbReference>
<feature type="region of interest" description="Disordered" evidence="1">
    <location>
        <begin position="49"/>
        <end position="76"/>
    </location>
</feature>
<evidence type="ECO:0000313" key="3">
    <source>
        <dbReference type="Proteomes" id="UP000815325"/>
    </source>
</evidence>
<comment type="caution">
    <text evidence="2">The sequence shown here is derived from an EMBL/GenBank/DDBJ whole genome shotgun (WGS) entry which is preliminary data.</text>
</comment>
<keyword evidence="3" id="KW-1185">Reference proteome</keyword>
<protein>
    <recommendedName>
        <fullName evidence="4">Encoded protein</fullName>
    </recommendedName>
</protein>
<feature type="compositionally biased region" description="Pro residues" evidence="1">
    <location>
        <begin position="60"/>
        <end position="76"/>
    </location>
</feature>
<dbReference type="Proteomes" id="UP000815325">
    <property type="component" value="Unassembled WGS sequence"/>
</dbReference>
<organism evidence="2 3">
    <name type="scientific">Dunaliella salina</name>
    <name type="common">Green alga</name>
    <name type="synonym">Protococcus salinus</name>
    <dbReference type="NCBI Taxonomy" id="3046"/>
    <lineage>
        <taxon>Eukaryota</taxon>
        <taxon>Viridiplantae</taxon>
        <taxon>Chlorophyta</taxon>
        <taxon>core chlorophytes</taxon>
        <taxon>Chlorophyceae</taxon>
        <taxon>CS clade</taxon>
        <taxon>Chlamydomonadales</taxon>
        <taxon>Dunaliellaceae</taxon>
        <taxon>Dunaliella</taxon>
    </lineage>
</organism>
<evidence type="ECO:0008006" key="4">
    <source>
        <dbReference type="Google" id="ProtNLM"/>
    </source>
</evidence>
<sequence>MSSSAFSGSHLITCLDGSKVWVPSSSPDSAEQPSLYALCRAWQRPGLVSKPEQPQHLLPGPAPRSAPLPQGMPAPPKYQENFTVSNENYDAQVVLQCMKRHWVSVRQHCQAVSWMRTEQLQEQRMRAAMDRVFSPHQAYLPHANGAAQTSQMCQPLR</sequence>
<name>A0ABQ7GKR7_DUNSA</name>
<proteinExistence type="predicted"/>
<evidence type="ECO:0000313" key="2">
    <source>
        <dbReference type="EMBL" id="KAF5835199.1"/>
    </source>
</evidence>